<dbReference type="Pfam" id="PF04055">
    <property type="entry name" value="Radical_SAM"/>
    <property type="match status" value="1"/>
</dbReference>
<dbReference type="Proteomes" id="UP000078390">
    <property type="component" value="Unassembled WGS sequence"/>
</dbReference>
<dbReference type="SFLD" id="SFLDG01067">
    <property type="entry name" value="SPASM/twitch_domain_containing"/>
    <property type="match status" value="1"/>
</dbReference>
<comment type="caution">
    <text evidence="8">The sequence shown here is derived from an EMBL/GenBank/DDBJ whole genome shotgun (WGS) entry which is preliminary data.</text>
</comment>
<keyword evidence="5" id="KW-0408">Iron</keyword>
<dbReference type="EMBL" id="LWLG01000001">
    <property type="protein sequence ID" value="OAQ21678.1"/>
    <property type="molecule type" value="Genomic_DNA"/>
</dbReference>
<dbReference type="InterPro" id="IPR007197">
    <property type="entry name" value="rSAM"/>
</dbReference>
<evidence type="ECO:0000256" key="5">
    <source>
        <dbReference type="ARBA" id="ARBA00023004"/>
    </source>
</evidence>
<dbReference type="SUPFAM" id="SSF102114">
    <property type="entry name" value="Radical SAM enzymes"/>
    <property type="match status" value="1"/>
</dbReference>
<dbReference type="GO" id="GO:0003824">
    <property type="term" value="F:catalytic activity"/>
    <property type="evidence" value="ECO:0007669"/>
    <property type="project" value="InterPro"/>
</dbReference>
<dbReference type="AlphaFoldDB" id="A0A179D7V9"/>
<dbReference type="InterPro" id="IPR058240">
    <property type="entry name" value="rSAM_sf"/>
</dbReference>
<dbReference type="OrthoDB" id="9764628at2"/>
<evidence type="ECO:0000256" key="4">
    <source>
        <dbReference type="ARBA" id="ARBA00022723"/>
    </source>
</evidence>
<evidence type="ECO:0000256" key="2">
    <source>
        <dbReference type="ARBA" id="ARBA00022485"/>
    </source>
</evidence>
<dbReference type="InterPro" id="IPR013785">
    <property type="entry name" value="Aldolase_TIM"/>
</dbReference>
<keyword evidence="2" id="KW-0004">4Fe-4S</keyword>
<gene>
    <name evidence="8" type="ORF">TDIS_0196</name>
</gene>
<dbReference type="RefSeq" id="WP_068668368.1">
    <property type="nucleotide sequence ID" value="NZ_LWLG01000001.1"/>
</dbReference>
<dbReference type="InterPro" id="IPR034457">
    <property type="entry name" value="Organic_radical-activating"/>
</dbReference>
<dbReference type="InterPro" id="IPR006638">
    <property type="entry name" value="Elp3/MiaA/NifB-like_rSAM"/>
</dbReference>
<dbReference type="SFLD" id="SFLDS00029">
    <property type="entry name" value="Radical_SAM"/>
    <property type="match status" value="1"/>
</dbReference>
<dbReference type="GO" id="GO:0051539">
    <property type="term" value="F:4 iron, 4 sulfur cluster binding"/>
    <property type="evidence" value="ECO:0007669"/>
    <property type="project" value="UniProtKB-KW"/>
</dbReference>
<accession>A0A179D7V9</accession>
<dbReference type="CDD" id="cd01335">
    <property type="entry name" value="Radical_SAM"/>
    <property type="match status" value="1"/>
</dbReference>
<dbReference type="PANTHER" id="PTHR30352:SF5">
    <property type="entry name" value="PYRUVATE FORMATE-LYASE 1-ACTIVATING ENZYME"/>
    <property type="match status" value="1"/>
</dbReference>
<dbReference type="STRING" id="999894.TDIS_0196"/>
<sequence length="431" mass="48966">MKIYSQPERHPRLLFADPAGRIYDHPELLALGLSGYDLVLPEPDDFIPLPLGSALYVLPERHPVGLDPKTGTPVILYENPFRPGEPAYAVAAFLAPAHTQLYLSPYEPTRDGLTPLPLYSYACVGWWQGRFWATAFRSDWDVRQEVRLFDPERIEIAARRMLARFPENRLVRHLVENCVRRYHCPAARNFVLGRFEAPIPVSPGCNAACLGCLSEQPEDGPHVAQERMTFVPFPEEIAEAMGPHLRRPGPVMVSFGQGCEGEPLLQAPVIEKAIRLLRKATSRGTINLNTNGSLPEAVERLARAGLDSIRISLASARERYHRAYFRPRGWGLDEVRESIRSMKKYDRFVSLNYFVLPGFTDEEEEFEALCELISLGVDFIQLRNFAIDPLWIFEELEYRPASSIIGIKGLLSALRKQFPGLRFGYFNPYLR</sequence>
<reference evidence="8 9" key="1">
    <citation type="submission" date="2016-04" db="EMBL/GenBank/DDBJ databases">
        <title>Genome analysis of Thermosulfurimonas dismutans, the first thermophilic sulfur-disproportionating bacterium of the phylum Thermodesulfobacteria.</title>
        <authorList>
            <person name="Mardanov A.V."/>
            <person name="Beletsky A.V."/>
            <person name="Kadnikov V.V."/>
            <person name="Slobodkin A.I."/>
            <person name="Ravin N.V."/>
        </authorList>
    </citation>
    <scope>NUCLEOTIDE SEQUENCE [LARGE SCALE GENOMIC DNA]</scope>
    <source>
        <strain evidence="8 9">S95</strain>
    </source>
</reference>
<dbReference type="Gene3D" id="3.20.20.70">
    <property type="entry name" value="Aldolase class I"/>
    <property type="match status" value="1"/>
</dbReference>
<evidence type="ECO:0000256" key="6">
    <source>
        <dbReference type="ARBA" id="ARBA00023014"/>
    </source>
</evidence>
<keyword evidence="3" id="KW-0949">S-adenosyl-L-methionine</keyword>
<keyword evidence="9" id="KW-1185">Reference proteome</keyword>
<comment type="cofactor">
    <cofactor evidence="1">
        <name>[4Fe-4S] cluster</name>
        <dbReference type="ChEBI" id="CHEBI:49883"/>
    </cofactor>
</comment>
<keyword evidence="6" id="KW-0411">Iron-sulfur</keyword>
<organism evidence="8 9">
    <name type="scientific">Thermosulfurimonas dismutans</name>
    <dbReference type="NCBI Taxonomy" id="999894"/>
    <lineage>
        <taxon>Bacteria</taxon>
        <taxon>Pseudomonadati</taxon>
        <taxon>Thermodesulfobacteriota</taxon>
        <taxon>Thermodesulfobacteria</taxon>
        <taxon>Thermodesulfobacteriales</taxon>
        <taxon>Thermodesulfobacteriaceae</taxon>
        <taxon>Thermosulfurimonas</taxon>
    </lineage>
</organism>
<evidence type="ECO:0000313" key="9">
    <source>
        <dbReference type="Proteomes" id="UP000078390"/>
    </source>
</evidence>
<evidence type="ECO:0000256" key="3">
    <source>
        <dbReference type="ARBA" id="ARBA00022691"/>
    </source>
</evidence>
<dbReference type="PANTHER" id="PTHR30352">
    <property type="entry name" value="PYRUVATE FORMATE-LYASE-ACTIVATING ENZYME"/>
    <property type="match status" value="1"/>
</dbReference>
<dbReference type="PATRIC" id="fig|999894.6.peg.197"/>
<feature type="domain" description="Radical SAM core" evidence="7">
    <location>
        <begin position="191"/>
        <end position="422"/>
    </location>
</feature>
<dbReference type="SFLD" id="SFLDG01109">
    <property type="entry name" value="Uncharacterised_Radical_SAM_Su"/>
    <property type="match status" value="1"/>
</dbReference>
<evidence type="ECO:0000256" key="1">
    <source>
        <dbReference type="ARBA" id="ARBA00001966"/>
    </source>
</evidence>
<evidence type="ECO:0000259" key="7">
    <source>
        <dbReference type="PROSITE" id="PS51918"/>
    </source>
</evidence>
<dbReference type="SMART" id="SM00729">
    <property type="entry name" value="Elp3"/>
    <property type="match status" value="1"/>
</dbReference>
<protein>
    <submittedName>
        <fullName evidence="8">Radical SAM domain protein</fullName>
    </submittedName>
</protein>
<evidence type="ECO:0000313" key="8">
    <source>
        <dbReference type="EMBL" id="OAQ21678.1"/>
    </source>
</evidence>
<proteinExistence type="predicted"/>
<keyword evidence="4" id="KW-0479">Metal-binding</keyword>
<dbReference type="PROSITE" id="PS51918">
    <property type="entry name" value="RADICAL_SAM"/>
    <property type="match status" value="1"/>
</dbReference>
<dbReference type="GO" id="GO:0046872">
    <property type="term" value="F:metal ion binding"/>
    <property type="evidence" value="ECO:0007669"/>
    <property type="project" value="UniProtKB-KW"/>
</dbReference>
<name>A0A179D7V9_9BACT</name>